<dbReference type="InterPro" id="IPR050297">
    <property type="entry name" value="LipidA_mod_glycosyltrf_83"/>
</dbReference>
<feature type="transmembrane region" description="Helical" evidence="8">
    <location>
        <begin position="149"/>
        <end position="168"/>
    </location>
</feature>
<dbReference type="PANTHER" id="PTHR33908:SF11">
    <property type="entry name" value="MEMBRANE PROTEIN"/>
    <property type="match status" value="1"/>
</dbReference>
<keyword evidence="6 8" id="KW-1133">Transmembrane helix</keyword>
<comment type="subcellular location">
    <subcellularLocation>
        <location evidence="1">Cell membrane</location>
        <topology evidence="1">Multi-pass membrane protein</topology>
    </subcellularLocation>
</comment>
<dbReference type="Pfam" id="PF13231">
    <property type="entry name" value="PMT_2"/>
    <property type="match status" value="1"/>
</dbReference>
<keyword evidence="2" id="KW-1003">Cell membrane</keyword>
<dbReference type="EMBL" id="BAFB01000239">
    <property type="protein sequence ID" value="GAB36784.1"/>
    <property type="molecule type" value="Genomic_DNA"/>
</dbReference>
<feature type="transmembrane region" description="Helical" evidence="8">
    <location>
        <begin position="103"/>
        <end position="129"/>
    </location>
</feature>
<dbReference type="PANTHER" id="PTHR33908">
    <property type="entry name" value="MANNOSYLTRANSFERASE YKCB-RELATED"/>
    <property type="match status" value="1"/>
</dbReference>
<keyword evidence="5 8" id="KW-0812">Transmembrane</keyword>
<proteinExistence type="predicted"/>
<name>H5TTH6_GORO1</name>
<feature type="transmembrane region" description="Helical" evidence="8">
    <location>
        <begin position="278"/>
        <end position="295"/>
    </location>
</feature>
<feature type="transmembrane region" description="Helical" evidence="8">
    <location>
        <begin position="219"/>
        <end position="247"/>
    </location>
</feature>
<comment type="caution">
    <text evidence="10">The sequence shown here is derived from an EMBL/GenBank/DDBJ whole genome shotgun (WGS) entry which is preliminary data.</text>
</comment>
<gene>
    <name evidence="10" type="ORF">GOOTI_239_00310</name>
</gene>
<sequence>MAAALAQAVLLTTFSNAYDYQRDELYYRMLRPAWGYVDQPPLTPALARLTLHLADAPWAMRVPATLASSLSVVVLAMITWQLGGGRGAQTLAAWGYATAMMPLMLGHVLFTSTIDLLLLLVVVYAMLLAVGGRRRWWLVAGLVAGLATYNRWVVVVMVGGLVLGLLLLGPRRVFRTPYPYLAALIATVVGLPNLMYQATNGWPQIAMGSALGALNAADVRSGMVLMLIVMIGPPLVAVWGTGIVWLLQRDRRAVDGWLVVGFAVVVVFTFVGGTQPHYPVHLLSVMFAAGCVPVAQWLSGHRLRRQLAVCVVAVNAVVSILLALPIIPLRVVGRTPVVHAGPMVADQIGWAQYTAQVARIYDALPQPRPPILASDYGLAGALERYGPAFGLPAPYSGHNALADQRHLPVDTGEVLVVGNQLGRVTTLFRSCTVLATLDNGLGVDNDEQGTPVGLCVKPHDPAHLWSELRYLG</sequence>
<feature type="transmembrane region" description="Helical" evidence="8">
    <location>
        <begin position="180"/>
        <end position="199"/>
    </location>
</feature>
<keyword evidence="11" id="KW-1185">Reference proteome</keyword>
<evidence type="ECO:0000256" key="3">
    <source>
        <dbReference type="ARBA" id="ARBA00022676"/>
    </source>
</evidence>
<dbReference type="Proteomes" id="UP000005038">
    <property type="component" value="Unassembled WGS sequence"/>
</dbReference>
<evidence type="ECO:0000259" key="9">
    <source>
        <dbReference type="Pfam" id="PF13231"/>
    </source>
</evidence>
<keyword evidence="4" id="KW-0808">Transferase</keyword>
<dbReference type="InterPro" id="IPR038731">
    <property type="entry name" value="RgtA/B/C-like"/>
</dbReference>
<evidence type="ECO:0000256" key="2">
    <source>
        <dbReference type="ARBA" id="ARBA00022475"/>
    </source>
</evidence>
<evidence type="ECO:0000313" key="10">
    <source>
        <dbReference type="EMBL" id="GAB36784.1"/>
    </source>
</evidence>
<feature type="transmembrane region" description="Helical" evidence="8">
    <location>
        <begin position="307"/>
        <end position="327"/>
    </location>
</feature>
<dbReference type="GO" id="GO:0009103">
    <property type="term" value="P:lipopolysaccharide biosynthetic process"/>
    <property type="evidence" value="ECO:0007669"/>
    <property type="project" value="UniProtKB-ARBA"/>
</dbReference>
<feature type="transmembrane region" description="Helical" evidence="8">
    <location>
        <begin position="58"/>
        <end position="82"/>
    </location>
</feature>
<dbReference type="GO" id="GO:0016763">
    <property type="term" value="F:pentosyltransferase activity"/>
    <property type="evidence" value="ECO:0007669"/>
    <property type="project" value="TreeGrafter"/>
</dbReference>
<evidence type="ECO:0000256" key="5">
    <source>
        <dbReference type="ARBA" id="ARBA00022692"/>
    </source>
</evidence>
<evidence type="ECO:0000256" key="7">
    <source>
        <dbReference type="ARBA" id="ARBA00023136"/>
    </source>
</evidence>
<accession>H5TTH6</accession>
<keyword evidence="7 8" id="KW-0472">Membrane</keyword>
<dbReference type="GO" id="GO:0005886">
    <property type="term" value="C:plasma membrane"/>
    <property type="evidence" value="ECO:0007669"/>
    <property type="project" value="UniProtKB-SubCell"/>
</dbReference>
<evidence type="ECO:0000256" key="1">
    <source>
        <dbReference type="ARBA" id="ARBA00004651"/>
    </source>
</evidence>
<dbReference type="AlphaFoldDB" id="H5TTH6"/>
<reference evidence="10" key="1">
    <citation type="submission" date="2012-02" db="EMBL/GenBank/DDBJ databases">
        <title>Whole genome shotgun sequence of Gordonia otitidis NBRC 100426.</title>
        <authorList>
            <person name="Yoshida I."/>
            <person name="Hosoyama A."/>
            <person name="Tsuchikane K."/>
            <person name="Katsumata H."/>
            <person name="Yamazaki S."/>
            <person name="Fujita N."/>
        </authorList>
    </citation>
    <scope>NUCLEOTIDE SEQUENCE [LARGE SCALE GENOMIC DNA]</scope>
    <source>
        <strain evidence="10">NBRC 100426</strain>
    </source>
</reference>
<keyword evidence="3" id="KW-0328">Glycosyltransferase</keyword>
<protein>
    <recommendedName>
        <fullName evidence="9">Glycosyltransferase RgtA/B/C/D-like domain-containing protein</fullName>
    </recommendedName>
</protein>
<evidence type="ECO:0000256" key="6">
    <source>
        <dbReference type="ARBA" id="ARBA00022989"/>
    </source>
</evidence>
<feature type="transmembrane region" description="Helical" evidence="8">
    <location>
        <begin position="254"/>
        <end position="272"/>
    </location>
</feature>
<organism evidence="10 11">
    <name type="scientific">Gordonia otitidis (strain DSM 44809 / CCUG 52243 / JCM 12355 / NBRC 100426 / IFM 10032)</name>
    <dbReference type="NCBI Taxonomy" id="1108044"/>
    <lineage>
        <taxon>Bacteria</taxon>
        <taxon>Bacillati</taxon>
        <taxon>Actinomycetota</taxon>
        <taxon>Actinomycetes</taxon>
        <taxon>Mycobacteriales</taxon>
        <taxon>Gordoniaceae</taxon>
        <taxon>Gordonia</taxon>
    </lineage>
</organism>
<feature type="domain" description="Glycosyltransferase RgtA/B/C/D-like" evidence="9">
    <location>
        <begin position="38"/>
        <end position="196"/>
    </location>
</feature>
<evidence type="ECO:0000256" key="4">
    <source>
        <dbReference type="ARBA" id="ARBA00022679"/>
    </source>
</evidence>
<evidence type="ECO:0000256" key="8">
    <source>
        <dbReference type="SAM" id="Phobius"/>
    </source>
</evidence>
<evidence type="ECO:0000313" key="11">
    <source>
        <dbReference type="Proteomes" id="UP000005038"/>
    </source>
</evidence>
<dbReference type="STRING" id="1108044.GOOTI_239_00310"/>